<organism evidence="2 3">
    <name type="scientific">Cellulosilyticum lentocellum (strain ATCC 49066 / DSM 5427 / NCIMB 11756 / RHM5)</name>
    <name type="common">Clostridium lentocellum</name>
    <dbReference type="NCBI Taxonomy" id="642492"/>
    <lineage>
        <taxon>Bacteria</taxon>
        <taxon>Bacillati</taxon>
        <taxon>Bacillota</taxon>
        <taxon>Clostridia</taxon>
        <taxon>Lachnospirales</taxon>
        <taxon>Cellulosilyticaceae</taxon>
        <taxon>Cellulosilyticum</taxon>
    </lineage>
</organism>
<dbReference type="EMBL" id="CP002582">
    <property type="protein sequence ID" value="ADZ85480.1"/>
    <property type="molecule type" value="Genomic_DNA"/>
</dbReference>
<reference evidence="2 3" key="1">
    <citation type="journal article" date="2011" name="J. Bacteriol.">
        <title>Complete genome sequence of the cellulose-degrading bacterium Cellulosilyticum lentocellum.</title>
        <authorList>
            <consortium name="US DOE Joint Genome Institute"/>
            <person name="Miller D.A."/>
            <person name="Suen G."/>
            <person name="Bruce D."/>
            <person name="Copeland A."/>
            <person name="Cheng J.F."/>
            <person name="Detter C."/>
            <person name="Goodwin L.A."/>
            <person name="Han C.S."/>
            <person name="Hauser L.J."/>
            <person name="Land M.L."/>
            <person name="Lapidus A."/>
            <person name="Lucas S."/>
            <person name="Meincke L."/>
            <person name="Pitluck S."/>
            <person name="Tapia R."/>
            <person name="Teshima H."/>
            <person name="Woyke T."/>
            <person name="Fox B.G."/>
            <person name="Angert E.R."/>
            <person name="Currie C.R."/>
        </authorList>
    </citation>
    <scope>NUCLEOTIDE SEQUENCE [LARGE SCALE GENOMIC DNA]</scope>
    <source>
        <strain evidence="3">ATCC 49066 / DSM 5427 / NCIMB 11756 / RHM5</strain>
    </source>
</reference>
<name>F2JIL0_CELLD</name>
<accession>F2JIL0</accession>
<dbReference type="SUPFAM" id="SSF51182">
    <property type="entry name" value="RmlC-like cupins"/>
    <property type="match status" value="1"/>
</dbReference>
<dbReference type="STRING" id="642492.Clole_3800"/>
<proteinExistence type="predicted"/>
<dbReference type="Gene3D" id="2.60.120.10">
    <property type="entry name" value="Jelly Rolls"/>
    <property type="match status" value="1"/>
</dbReference>
<dbReference type="HOGENOM" id="CLU_127501_0_0_9"/>
<dbReference type="InterPro" id="IPR008894">
    <property type="entry name" value="QdtA_cupin_dom"/>
</dbReference>
<dbReference type="eggNOG" id="COG1898">
    <property type="taxonomic scope" value="Bacteria"/>
</dbReference>
<sequence length="135" mass="15800">MKEFKIIEWKENGGETGKLVVIEGIKNIPFEIKRLFYIYGMDKEAVRGQHSNRKSEFVMLNVCGSAKVRLHDGKKETIVSLDKPNMGLYIPKLMWKDMYDFSEDCVMLVLSNEAYDSDEYIKDFDEFLREVAQNE</sequence>
<dbReference type="InterPro" id="IPR014710">
    <property type="entry name" value="RmlC-like_jellyroll"/>
</dbReference>
<protein>
    <submittedName>
        <fullName evidence="2">WxcM-like domain-containing protein</fullName>
    </submittedName>
</protein>
<dbReference type="RefSeq" id="WP_013658754.1">
    <property type="nucleotide sequence ID" value="NC_015275.1"/>
</dbReference>
<dbReference type="AlphaFoldDB" id="F2JIL0"/>
<evidence type="ECO:0000259" key="1">
    <source>
        <dbReference type="Pfam" id="PF05523"/>
    </source>
</evidence>
<dbReference type="Proteomes" id="UP000008467">
    <property type="component" value="Chromosome"/>
</dbReference>
<dbReference type="Pfam" id="PF05523">
    <property type="entry name" value="FdtA"/>
    <property type="match status" value="1"/>
</dbReference>
<evidence type="ECO:0000313" key="2">
    <source>
        <dbReference type="EMBL" id="ADZ85480.1"/>
    </source>
</evidence>
<keyword evidence="3" id="KW-1185">Reference proteome</keyword>
<gene>
    <name evidence="2" type="ordered locus">Clole_3800</name>
</gene>
<feature type="domain" description="Sugar 3,4-ketoisomerase QdtA cupin" evidence="1">
    <location>
        <begin position="3"/>
        <end position="131"/>
    </location>
</feature>
<dbReference type="CDD" id="cd20292">
    <property type="entry name" value="cupin_QdtA-like"/>
    <property type="match status" value="1"/>
</dbReference>
<dbReference type="InterPro" id="IPR011051">
    <property type="entry name" value="RmlC_Cupin_sf"/>
</dbReference>
<evidence type="ECO:0000313" key="3">
    <source>
        <dbReference type="Proteomes" id="UP000008467"/>
    </source>
</evidence>
<dbReference type="KEGG" id="cle:Clole_3800"/>